<evidence type="ECO:0000259" key="9">
    <source>
        <dbReference type="PROSITE" id="PS50929"/>
    </source>
</evidence>
<dbReference type="EC" id="3.4.22.-" evidence="10"/>
<dbReference type="PROSITE" id="PS50929">
    <property type="entry name" value="ABC_TM1F"/>
    <property type="match status" value="1"/>
</dbReference>
<dbReference type="InterPro" id="IPR036640">
    <property type="entry name" value="ABC1_TM_sf"/>
</dbReference>
<dbReference type="Gene3D" id="3.40.50.300">
    <property type="entry name" value="P-loop containing nucleotide triphosphate hydrolases"/>
    <property type="match status" value="1"/>
</dbReference>
<keyword evidence="2 7" id="KW-0812">Transmembrane</keyword>
<organism evidence="10 11">
    <name type="scientific">Vibrio spartinae</name>
    <dbReference type="NCBI Taxonomy" id="1918945"/>
    <lineage>
        <taxon>Bacteria</taxon>
        <taxon>Pseudomonadati</taxon>
        <taxon>Pseudomonadota</taxon>
        <taxon>Gammaproteobacteria</taxon>
        <taxon>Vibrionales</taxon>
        <taxon>Vibrionaceae</taxon>
        <taxon>Vibrio</taxon>
    </lineage>
</organism>
<feature type="transmembrane region" description="Helical" evidence="7">
    <location>
        <begin position="157"/>
        <end position="174"/>
    </location>
</feature>
<feature type="domain" description="ABC transmembrane type-1" evidence="9">
    <location>
        <begin position="19"/>
        <end position="299"/>
    </location>
</feature>
<keyword evidence="3" id="KW-0547">Nucleotide-binding</keyword>
<keyword evidence="6 7" id="KW-0472">Membrane</keyword>
<dbReference type="SMART" id="SM00382">
    <property type="entry name" value="AAA"/>
    <property type="match status" value="1"/>
</dbReference>
<dbReference type="SUPFAM" id="SSF52540">
    <property type="entry name" value="P-loop containing nucleoside triphosphate hydrolases"/>
    <property type="match status" value="1"/>
</dbReference>
<evidence type="ECO:0000256" key="1">
    <source>
        <dbReference type="ARBA" id="ARBA00004651"/>
    </source>
</evidence>
<keyword evidence="10" id="KW-0378">Hydrolase</keyword>
<dbReference type="InterPro" id="IPR003593">
    <property type="entry name" value="AAA+_ATPase"/>
</dbReference>
<feature type="transmembrane region" description="Helical" evidence="7">
    <location>
        <begin position="52"/>
        <end position="73"/>
    </location>
</feature>
<sequence>MKIDVGLKGNFASGYIKSLLLYSLLLSIISSFSAFFMQYLIDAVIPSGDLRFLFIFMVSYLLYESFNIILNYLTARFRASLEKYLDYYYLDKYLLTLIATNLSILNNYNKGGLIQRIYDAQNIKNYHLTLLIDIVVKVITILILSLIVLFISPLVVIFLILGMMMLVTVYFLSAKKMVLLEEQRFKIKSNFLSIMDDIIGGRETIRGNNYRNKILNRCIDKMSDFLNREKNVALLVAGVKSKTLTINTIIGIVIRCVMVISIIQYSSFSLGVMLTLITFTEISLKHTMQILVSFMELKRSSITLERYKEFMSNNVVDENLLGNELDDNITVIDKITVKNLQIGTNGNVICKIPDITFKTNHIYKIIGPNGIGKTTLCKTLIGLIPPVNGVVSFYISDKNINPDIHINQCSAYFPQDILFTTSIVENITLGREIGRDKIEIMLKNLNLWQSIDCLPEKLDTMISDKVNPFSEGQRQILLFLRGYLSDKSVLIFDEIFRGIDNKIAKTVSKLISEKRDCIIFYVAHDFTIDCENHEVLELKNENSNDIIKLEAFNE</sequence>
<evidence type="ECO:0000256" key="2">
    <source>
        <dbReference type="ARBA" id="ARBA00022692"/>
    </source>
</evidence>
<evidence type="ECO:0000259" key="8">
    <source>
        <dbReference type="PROSITE" id="PS50893"/>
    </source>
</evidence>
<dbReference type="InterPro" id="IPR011527">
    <property type="entry name" value="ABC1_TM_dom"/>
</dbReference>
<comment type="subcellular location">
    <subcellularLocation>
        <location evidence="1">Cell membrane</location>
        <topology evidence="1">Multi-pass membrane protein</topology>
    </subcellularLocation>
</comment>
<evidence type="ECO:0000256" key="7">
    <source>
        <dbReference type="SAM" id="Phobius"/>
    </source>
</evidence>
<dbReference type="GO" id="GO:0140359">
    <property type="term" value="F:ABC-type transporter activity"/>
    <property type="evidence" value="ECO:0007669"/>
    <property type="project" value="InterPro"/>
</dbReference>
<evidence type="ECO:0000313" key="10">
    <source>
        <dbReference type="EMBL" id="SIO95734.1"/>
    </source>
</evidence>
<name>A0A1N6M8J1_9VIBR</name>
<dbReference type="AlphaFoldDB" id="A0A1N6M8J1"/>
<proteinExistence type="predicted"/>
<evidence type="ECO:0000256" key="5">
    <source>
        <dbReference type="ARBA" id="ARBA00022989"/>
    </source>
</evidence>
<gene>
    <name evidence="10" type="primary">lagD</name>
    <name evidence="10" type="ORF">VSP9026_03486</name>
</gene>
<dbReference type="Pfam" id="PF00005">
    <property type="entry name" value="ABC_tran"/>
    <property type="match status" value="1"/>
</dbReference>
<dbReference type="RefSeq" id="WP_074374217.1">
    <property type="nucleotide sequence ID" value="NZ_AP024907.1"/>
</dbReference>
<dbReference type="Gene3D" id="1.20.1560.10">
    <property type="entry name" value="ABC transporter type 1, transmembrane domain"/>
    <property type="match status" value="1"/>
</dbReference>
<dbReference type="GO" id="GO:0034040">
    <property type="term" value="F:ATPase-coupled lipid transmembrane transporter activity"/>
    <property type="evidence" value="ECO:0007669"/>
    <property type="project" value="TreeGrafter"/>
</dbReference>
<keyword evidence="5 7" id="KW-1133">Transmembrane helix</keyword>
<evidence type="ECO:0000256" key="6">
    <source>
        <dbReference type="ARBA" id="ARBA00023136"/>
    </source>
</evidence>
<dbReference type="Pfam" id="PF00664">
    <property type="entry name" value="ABC_membrane"/>
    <property type="match status" value="1"/>
</dbReference>
<feature type="transmembrane region" description="Helical" evidence="7">
    <location>
        <begin position="252"/>
        <end position="279"/>
    </location>
</feature>
<feature type="transmembrane region" description="Helical" evidence="7">
    <location>
        <begin position="20"/>
        <end position="40"/>
    </location>
</feature>
<keyword evidence="4 10" id="KW-0067">ATP-binding</keyword>
<dbReference type="PANTHER" id="PTHR24221">
    <property type="entry name" value="ATP-BINDING CASSETTE SUB-FAMILY B"/>
    <property type="match status" value="1"/>
</dbReference>
<dbReference type="Proteomes" id="UP000184774">
    <property type="component" value="Unassembled WGS sequence"/>
</dbReference>
<dbReference type="GO" id="GO:0005524">
    <property type="term" value="F:ATP binding"/>
    <property type="evidence" value="ECO:0007669"/>
    <property type="project" value="UniProtKB-KW"/>
</dbReference>
<dbReference type="PROSITE" id="PS50893">
    <property type="entry name" value="ABC_TRANSPORTER_2"/>
    <property type="match status" value="1"/>
</dbReference>
<feature type="domain" description="ABC transporter" evidence="8">
    <location>
        <begin position="335"/>
        <end position="551"/>
    </location>
</feature>
<dbReference type="EMBL" id="FSSB01000021">
    <property type="protein sequence ID" value="SIO95734.1"/>
    <property type="molecule type" value="Genomic_DNA"/>
</dbReference>
<protein>
    <submittedName>
        <fullName evidence="10">Lactococcin-G-processing and transport ATP-binding protein LagD</fullName>
        <ecNumber evidence="10">3.4.22.-</ecNumber>
    </submittedName>
</protein>
<dbReference type="OrthoDB" id="9806127at2"/>
<evidence type="ECO:0000256" key="4">
    <source>
        <dbReference type="ARBA" id="ARBA00022840"/>
    </source>
</evidence>
<feature type="transmembrane region" description="Helical" evidence="7">
    <location>
        <begin position="130"/>
        <end position="151"/>
    </location>
</feature>
<dbReference type="InterPro" id="IPR039421">
    <property type="entry name" value="Type_1_exporter"/>
</dbReference>
<evidence type="ECO:0000313" key="11">
    <source>
        <dbReference type="Proteomes" id="UP000184774"/>
    </source>
</evidence>
<dbReference type="InterPro" id="IPR027417">
    <property type="entry name" value="P-loop_NTPase"/>
</dbReference>
<dbReference type="GO" id="GO:0005886">
    <property type="term" value="C:plasma membrane"/>
    <property type="evidence" value="ECO:0007669"/>
    <property type="project" value="UniProtKB-SubCell"/>
</dbReference>
<reference evidence="10 11" key="1">
    <citation type="submission" date="2016-12" db="EMBL/GenBank/DDBJ databases">
        <authorList>
            <person name="Song W.-J."/>
            <person name="Kurnit D.M."/>
        </authorList>
    </citation>
    <scope>NUCLEOTIDE SEQUENCE [LARGE SCALE GENOMIC DNA]</scope>
    <source>
        <strain evidence="10 11">CECT 9026</strain>
    </source>
</reference>
<dbReference type="InterPro" id="IPR003439">
    <property type="entry name" value="ABC_transporter-like_ATP-bd"/>
</dbReference>
<dbReference type="GO" id="GO:0016887">
    <property type="term" value="F:ATP hydrolysis activity"/>
    <property type="evidence" value="ECO:0007669"/>
    <property type="project" value="InterPro"/>
</dbReference>
<evidence type="ECO:0000256" key="3">
    <source>
        <dbReference type="ARBA" id="ARBA00022741"/>
    </source>
</evidence>
<dbReference type="SUPFAM" id="SSF90123">
    <property type="entry name" value="ABC transporter transmembrane region"/>
    <property type="match status" value="1"/>
</dbReference>
<accession>A0A1N6M8J1</accession>
<dbReference type="PANTHER" id="PTHR24221:SF654">
    <property type="entry name" value="ATP-BINDING CASSETTE SUB-FAMILY B MEMBER 6"/>
    <property type="match status" value="1"/>
</dbReference>